<accession>A0ABX6VW00</accession>
<keyword evidence="4" id="KW-1185">Reference proteome</keyword>
<evidence type="ECO:0000313" key="3">
    <source>
        <dbReference type="EMBL" id="QPI53628.1"/>
    </source>
</evidence>
<reference evidence="3 4" key="1">
    <citation type="submission" date="2020-11" db="EMBL/GenBank/DDBJ databases">
        <title>Complete genome sequence unveiled secondary metabolic potentials in Streptomyces solisilvae HNM0141.</title>
        <authorList>
            <person name="Huang X."/>
        </authorList>
    </citation>
    <scope>NUCLEOTIDE SEQUENCE [LARGE SCALE GENOMIC DNA]</scope>
    <source>
        <strain evidence="3 4">HNM0141</strain>
    </source>
</reference>
<comment type="similarity">
    <text evidence="1">Belongs to the short-chain dehydrogenases/reductases (SDR) family.</text>
</comment>
<dbReference type="InterPro" id="IPR002347">
    <property type="entry name" value="SDR_fam"/>
</dbReference>
<dbReference type="Gene3D" id="3.40.50.720">
    <property type="entry name" value="NAD(P)-binding Rossmann-like Domain"/>
    <property type="match status" value="1"/>
</dbReference>
<dbReference type="Proteomes" id="UP000663421">
    <property type="component" value="Chromosome"/>
</dbReference>
<dbReference type="SUPFAM" id="SSF51735">
    <property type="entry name" value="NAD(P)-binding Rossmann-fold domains"/>
    <property type="match status" value="1"/>
</dbReference>
<organism evidence="3 4">
    <name type="scientific">Streptomyces malaysiensis</name>
    <dbReference type="NCBI Taxonomy" id="92644"/>
    <lineage>
        <taxon>Bacteria</taxon>
        <taxon>Bacillati</taxon>
        <taxon>Actinomycetota</taxon>
        <taxon>Actinomycetes</taxon>
        <taxon>Kitasatosporales</taxon>
        <taxon>Streptomycetaceae</taxon>
        <taxon>Streptomyces</taxon>
        <taxon>Streptomyces violaceusniger group</taxon>
    </lineage>
</organism>
<evidence type="ECO:0000256" key="1">
    <source>
        <dbReference type="ARBA" id="ARBA00006484"/>
    </source>
</evidence>
<dbReference type="PANTHER" id="PTHR44196:SF1">
    <property type="entry name" value="DEHYDROGENASE_REDUCTASE SDR FAMILY MEMBER 7B"/>
    <property type="match status" value="1"/>
</dbReference>
<dbReference type="InterPro" id="IPR036291">
    <property type="entry name" value="NAD(P)-bd_dom_sf"/>
</dbReference>
<dbReference type="CDD" id="cd05233">
    <property type="entry name" value="SDR_c"/>
    <property type="match status" value="1"/>
</dbReference>
<evidence type="ECO:0000313" key="4">
    <source>
        <dbReference type="Proteomes" id="UP000663421"/>
    </source>
</evidence>
<gene>
    <name evidence="3" type="ORF">I1A49_00540</name>
</gene>
<proteinExistence type="inferred from homology"/>
<dbReference type="PANTHER" id="PTHR44196">
    <property type="entry name" value="DEHYDROGENASE/REDUCTASE SDR FAMILY MEMBER 7B"/>
    <property type="match status" value="1"/>
</dbReference>
<sequence>MAKTIAVFGADSGMGKAVTRRFGQEGYRIALVARRREPLNELVDALAAEGIEAAGFTADLSHTDGIPGLVTEIRKRFGRIDVVNYAPFSPAMLPEMLERGDGGILFVYGSSVMFRWSPMSSPIWNEN</sequence>
<evidence type="ECO:0000256" key="2">
    <source>
        <dbReference type="ARBA" id="ARBA00023002"/>
    </source>
</evidence>
<dbReference type="EMBL" id="CP065050">
    <property type="protein sequence ID" value="QPI53628.1"/>
    <property type="molecule type" value="Genomic_DNA"/>
</dbReference>
<protein>
    <submittedName>
        <fullName evidence="3">SDR family NAD(P)-dependent oxidoreductase</fullName>
    </submittedName>
</protein>
<keyword evidence="2" id="KW-0560">Oxidoreductase</keyword>
<name>A0ABX6VW00_STRMQ</name>
<dbReference type="Pfam" id="PF00106">
    <property type="entry name" value="adh_short"/>
    <property type="match status" value="1"/>
</dbReference>